<proteinExistence type="inferred from homology"/>
<feature type="domain" description="SusD-like N-terminal" evidence="7">
    <location>
        <begin position="20"/>
        <end position="220"/>
    </location>
</feature>
<dbReference type="Pfam" id="PF07980">
    <property type="entry name" value="SusD_RagB"/>
    <property type="match status" value="1"/>
</dbReference>
<dbReference type="Pfam" id="PF14322">
    <property type="entry name" value="SusD-like_3"/>
    <property type="match status" value="1"/>
</dbReference>
<dbReference type="SUPFAM" id="SSF48452">
    <property type="entry name" value="TPR-like"/>
    <property type="match status" value="1"/>
</dbReference>
<organism evidence="8 9">
    <name type="scientific">Flammeovirga yaeyamensis</name>
    <dbReference type="NCBI Taxonomy" id="367791"/>
    <lineage>
        <taxon>Bacteria</taxon>
        <taxon>Pseudomonadati</taxon>
        <taxon>Bacteroidota</taxon>
        <taxon>Cytophagia</taxon>
        <taxon>Cytophagales</taxon>
        <taxon>Flammeovirgaceae</taxon>
        <taxon>Flammeovirga</taxon>
    </lineage>
</organism>
<dbReference type="AlphaFoldDB" id="A0AAX1NEH8"/>
<evidence type="ECO:0000259" key="7">
    <source>
        <dbReference type="Pfam" id="PF14322"/>
    </source>
</evidence>
<protein>
    <submittedName>
        <fullName evidence="8">RagB/SusD family nutrient uptake outer membrane protein</fullName>
    </submittedName>
</protein>
<keyword evidence="9" id="KW-1185">Reference proteome</keyword>
<comment type="similarity">
    <text evidence="2">Belongs to the SusD family.</text>
</comment>
<dbReference type="RefSeq" id="WP_169662326.1">
    <property type="nucleotide sequence ID" value="NZ_CP076133.1"/>
</dbReference>
<evidence type="ECO:0000256" key="1">
    <source>
        <dbReference type="ARBA" id="ARBA00004442"/>
    </source>
</evidence>
<sequence>MKKFNQIVFVIIGLLSSCQFLDLQPKDELARDNFYKNDREVRLALSGAYSNIREMYDQDFSTWMNTGTDEMLYKRQNFGRELSRMSYNDSDVDLARMWKTGYAGINIVNDFIDNLNQLDTIPNLRRADHDVMLGEAYALRGLMYFNMVRVWEHIPLRLEHFTDIEGNLDMLNLPNTAAPKIYNQIVEDFENSIELMDERPKEYGRLSKQIAHGLLARVYLTMAGARIQGGDIGIDSCLTQVVKNTNAITEYGYHHLLPSYEEVFINQIKGLRVDTEVMFEADFTVSEGRNLGGRIGNFNGVQINLTTGNMPFATAHAWITPSMHKSLYYSSDERKAWNCANFSFGYRDGAFYPMNISNELRWFPGKWRRMTPGLDMDGNFDGTAESLEMGVINKDRTSINFPILRYSDVLLMRAEALYLLNGDNEQSRLDIEAVRNRANAGTVNSGLAQVNDNFLKLIQEERRRELCFEGHRRFDLVRWGILIETMKQVSENVRSNPSFRENNESQLAFPGERAEEKHVVFPIPTEEMQLNVNIKQHNLW</sequence>
<feature type="domain" description="RagB/SusD" evidence="6">
    <location>
        <begin position="389"/>
        <end position="540"/>
    </location>
</feature>
<dbReference type="InterPro" id="IPR011990">
    <property type="entry name" value="TPR-like_helical_dom_sf"/>
</dbReference>
<keyword evidence="4" id="KW-0472">Membrane</keyword>
<dbReference type="Proteomes" id="UP000678679">
    <property type="component" value="Chromosome 2"/>
</dbReference>
<dbReference type="InterPro" id="IPR033985">
    <property type="entry name" value="SusD-like_N"/>
</dbReference>
<dbReference type="PROSITE" id="PS51257">
    <property type="entry name" value="PROKAR_LIPOPROTEIN"/>
    <property type="match status" value="1"/>
</dbReference>
<evidence type="ECO:0000259" key="6">
    <source>
        <dbReference type="Pfam" id="PF07980"/>
    </source>
</evidence>
<keyword evidence="3" id="KW-0732">Signal</keyword>
<dbReference type="InterPro" id="IPR012944">
    <property type="entry name" value="SusD_RagB_dom"/>
</dbReference>
<accession>A0AAX1NEH8</accession>
<evidence type="ECO:0000256" key="2">
    <source>
        <dbReference type="ARBA" id="ARBA00006275"/>
    </source>
</evidence>
<keyword evidence="5" id="KW-0998">Cell outer membrane</keyword>
<evidence type="ECO:0000256" key="3">
    <source>
        <dbReference type="ARBA" id="ARBA00022729"/>
    </source>
</evidence>
<reference evidence="8 9" key="1">
    <citation type="submission" date="2021-05" db="EMBL/GenBank/DDBJ databases">
        <title>Comparative genomic studies on the polysaccharide-degrading batcterial strains of the Flammeovirga genus.</title>
        <authorList>
            <person name="Zewei F."/>
            <person name="Zheng Z."/>
            <person name="Yu L."/>
            <person name="Ruyue G."/>
            <person name="Yanhong M."/>
            <person name="Yuanyuan C."/>
            <person name="Jingyan G."/>
            <person name="Wenjun H."/>
        </authorList>
    </citation>
    <scope>NUCLEOTIDE SEQUENCE [LARGE SCALE GENOMIC DNA]</scope>
    <source>
        <strain evidence="8 9">NBRC:100898</strain>
    </source>
</reference>
<dbReference type="Gene3D" id="1.25.40.390">
    <property type="match status" value="1"/>
</dbReference>
<gene>
    <name evidence="8" type="ORF">KMW28_21420</name>
</gene>
<dbReference type="GO" id="GO:0009279">
    <property type="term" value="C:cell outer membrane"/>
    <property type="evidence" value="ECO:0007669"/>
    <property type="project" value="UniProtKB-SubCell"/>
</dbReference>
<dbReference type="EMBL" id="CP076133">
    <property type="protein sequence ID" value="QWG04985.1"/>
    <property type="molecule type" value="Genomic_DNA"/>
</dbReference>
<evidence type="ECO:0000256" key="4">
    <source>
        <dbReference type="ARBA" id="ARBA00023136"/>
    </source>
</evidence>
<name>A0AAX1NEH8_9BACT</name>
<evidence type="ECO:0000313" key="8">
    <source>
        <dbReference type="EMBL" id="QWG04985.1"/>
    </source>
</evidence>
<evidence type="ECO:0000256" key="5">
    <source>
        <dbReference type="ARBA" id="ARBA00023237"/>
    </source>
</evidence>
<dbReference type="KEGG" id="fya:KMW28_21420"/>
<evidence type="ECO:0000313" key="9">
    <source>
        <dbReference type="Proteomes" id="UP000678679"/>
    </source>
</evidence>
<comment type="subcellular location">
    <subcellularLocation>
        <location evidence="1">Cell outer membrane</location>
    </subcellularLocation>
</comment>